<sequence>MKVTGWMGGILGGSLLCGQVAAATLEAPRNFGLDIKVTGQSEDDRDLGTRSGGDVEGIGLDVRPWLYGQWGDWSAYTMGQGVAATDVIETDTLESDSIVADSEDDDDAREADKSYLAMREFWVDYGGFTAYPGEHLRFGRQRVRSDEGTWWDTNIEALHWVFDTTLLKANLGVAERFSEYRTDIDDLAPEDEDRRHYFAGISTQWAPGHSVGAKLHHSRDDGHLARVGEELDSLSKTQTGDLTWLGLQADGDYFNPRTTLPFNYWAQAIWLTGDQDSVTQSSTSGLPLVTGSRSGDLDAWALDLGLRWNIDDQWRLGGAYARGSGGVDSNGRDSEQFVQPGLESNRSSFTGTRTRVHRFGEAFRGELTNIQVATLYGSLAAREDYDASLVYHRFWRLDDDQPTGDSGLSANLVDGDKDLGQELDLVATYYIKGGLVPPGLDWVDEPSALVRMRLGLFFPGDAYGDDADSTMHRAFVDFIWRI</sequence>
<dbReference type="InterPro" id="IPR053728">
    <property type="entry name" value="Alginate_Permeability_Chnl"/>
</dbReference>
<protein>
    <submittedName>
        <fullName evidence="2">Alginate biosynthesis protein AlgE</fullName>
    </submittedName>
</protein>
<dbReference type="eggNOG" id="ENOG5030R50">
    <property type="taxonomic scope" value="Bacteria"/>
</dbReference>
<organism evidence="2 3">
    <name type="scientific">Metapseudomonas resinovorans NBRC 106553</name>
    <dbReference type="NCBI Taxonomy" id="1245471"/>
    <lineage>
        <taxon>Bacteria</taxon>
        <taxon>Pseudomonadati</taxon>
        <taxon>Pseudomonadota</taxon>
        <taxon>Gammaproteobacteria</taxon>
        <taxon>Pseudomonadales</taxon>
        <taxon>Pseudomonadaceae</taxon>
        <taxon>Metapseudomonas</taxon>
    </lineage>
</organism>
<dbReference type="RefSeq" id="WP_016493688.1">
    <property type="nucleotide sequence ID" value="NC_021499.1"/>
</dbReference>
<dbReference type="OrthoDB" id="6189846at2"/>
<dbReference type="Proteomes" id="UP000015503">
    <property type="component" value="Chromosome"/>
</dbReference>
<dbReference type="Pfam" id="PF13372">
    <property type="entry name" value="Alginate_exp"/>
    <property type="match status" value="1"/>
</dbReference>
<reference evidence="2 3" key="1">
    <citation type="journal article" date="2013" name="Genome Announc.">
        <title>Complete Genome Sequence of the Carbazole Degrader Pseudomonas resinovorans Strain CA10 (NBRC 106553).</title>
        <authorList>
            <person name="Shintani M."/>
            <person name="Hosoyama A."/>
            <person name="Ohji S."/>
            <person name="Tsuchikane K."/>
            <person name="Takarada H."/>
            <person name="Yamazoe A."/>
            <person name="Fujita N."/>
            <person name="Nojiri H."/>
        </authorList>
    </citation>
    <scope>NUCLEOTIDE SEQUENCE [LARGE SCALE GENOMIC DNA]</scope>
    <source>
        <strain evidence="2 3">NBRC 106553</strain>
    </source>
</reference>
<dbReference type="PATRIC" id="fig|1245471.3.peg.3860"/>
<evidence type="ECO:0000259" key="1">
    <source>
        <dbReference type="Pfam" id="PF13372"/>
    </source>
</evidence>
<gene>
    <name evidence="2" type="primary">algE</name>
    <name evidence="2" type="ORF">PCA10_38190</name>
</gene>
<feature type="domain" description="Alginate export" evidence="1">
    <location>
        <begin position="29"/>
        <end position="477"/>
    </location>
</feature>
<keyword evidence="3" id="KW-1185">Reference proteome</keyword>
<accession>S6AXZ8</accession>
<dbReference type="KEGG" id="pre:PCA10_38190"/>
<dbReference type="HOGENOM" id="CLU_564755_0_0_6"/>
<dbReference type="Gene3D" id="2.40.160.100">
    <property type="match status" value="1"/>
</dbReference>
<evidence type="ECO:0000313" key="2">
    <source>
        <dbReference type="EMBL" id="BAN49551.1"/>
    </source>
</evidence>
<proteinExistence type="predicted"/>
<name>S6AXZ8_METRE</name>
<dbReference type="AlphaFoldDB" id="S6AXZ8"/>
<evidence type="ECO:0000313" key="3">
    <source>
        <dbReference type="Proteomes" id="UP000015503"/>
    </source>
</evidence>
<dbReference type="InterPro" id="IPR025388">
    <property type="entry name" value="Alginate_export_dom"/>
</dbReference>
<dbReference type="EMBL" id="AP013068">
    <property type="protein sequence ID" value="BAN49551.1"/>
    <property type="molecule type" value="Genomic_DNA"/>
</dbReference>
<dbReference type="STRING" id="1245471.PCA10_38190"/>